<dbReference type="AlphaFoldDB" id="A0A0N1IL57"/>
<feature type="compositionally biased region" description="Basic and acidic residues" evidence="1">
    <location>
        <begin position="523"/>
        <end position="534"/>
    </location>
</feature>
<feature type="region of interest" description="Disordered" evidence="1">
    <location>
        <begin position="632"/>
        <end position="658"/>
    </location>
</feature>
<feature type="compositionally biased region" description="Basic and acidic residues" evidence="1">
    <location>
        <begin position="16"/>
        <end position="39"/>
    </location>
</feature>
<dbReference type="EMBL" id="LJSK01000099">
    <property type="protein sequence ID" value="KPI87184.1"/>
    <property type="molecule type" value="Genomic_DNA"/>
</dbReference>
<protein>
    <submittedName>
        <fullName evidence="2">Uncharacterized protein</fullName>
    </submittedName>
</protein>
<organism evidence="2 3">
    <name type="scientific">Leptomonas seymouri</name>
    <dbReference type="NCBI Taxonomy" id="5684"/>
    <lineage>
        <taxon>Eukaryota</taxon>
        <taxon>Discoba</taxon>
        <taxon>Euglenozoa</taxon>
        <taxon>Kinetoplastea</taxon>
        <taxon>Metakinetoplastina</taxon>
        <taxon>Trypanosomatida</taxon>
        <taxon>Trypanosomatidae</taxon>
        <taxon>Leishmaniinae</taxon>
        <taxon>Leptomonas</taxon>
    </lineage>
</organism>
<evidence type="ECO:0000313" key="3">
    <source>
        <dbReference type="Proteomes" id="UP000038009"/>
    </source>
</evidence>
<evidence type="ECO:0000256" key="1">
    <source>
        <dbReference type="SAM" id="MobiDB-lite"/>
    </source>
</evidence>
<dbReference type="OMA" id="ANMRHER"/>
<sequence>MNRIRSFFRASSGAHAGERTSAARENKARTSAEHIECRSRASPKPHRQRDECPAFSEGATRTEHRSNDSGSVVSSTAVDHLYENYCDNITASEQWSQSGTRRPCMVMREYSDGCFAPSRSKTAVFLPPEYHIIGADDNSEAGALDGQGCLSDALTRTQGGTLLLKDGSTIGSAADMTPTSTIAMLGVQESSSDVGNVCGVCFGSNVARPLLHSLTASEVFSLRSEEDAMDVLSGNGSSAKRILASLSGKLRRNKGVRCPRQVTPLGAREKVFEGPTPEQKTLAQRSTENVDGKGNALTVELQEPSPVRRYSVSSWSFEEEANIHGRVRRIVIPPSVAAAGGGDGDRVLNEAPTGLPEVEVVRLNEALFTSSELALWRRYKVARLDSFVETAANEVGTPSTPTHSHDAPSVNSASGPEFMPMLGTANLASDTSARGWIELEDDMVEGETENGAPILKRRLVRVCNTDGTDSGTLRRGPFAELLPPLPSSFPLVEAQPATVPTGLVGDTVADPSAVPQNKAGQRHFSDPQPKHSCDRIPSGSSSSAVDARGENVSSDTNRSTSRSPSVSNLDAYGMASQVASPSTVSEAVSLPDIFGKTRAPTGKLNTTRALANMRHERSNDSAFSPCTTRGNGASEGFTPLPPLTLPHGSPTFHRRAYL</sequence>
<reference evidence="2 3" key="1">
    <citation type="journal article" date="2015" name="PLoS Pathog.">
        <title>Leptomonas seymouri: Adaptations to the Dixenous Life Cycle Analyzed by Genome Sequencing, Transcriptome Profiling and Co-infection with Leishmania donovani.</title>
        <authorList>
            <person name="Kraeva N."/>
            <person name="Butenko A."/>
            <person name="Hlavacova J."/>
            <person name="Kostygov A."/>
            <person name="Myskova J."/>
            <person name="Grybchuk D."/>
            <person name="Lestinova T."/>
            <person name="Votypka J."/>
            <person name="Volf P."/>
            <person name="Opperdoes F."/>
            <person name="Flegontov P."/>
            <person name="Lukes J."/>
            <person name="Yurchenko V."/>
        </authorList>
    </citation>
    <scope>NUCLEOTIDE SEQUENCE [LARGE SCALE GENOMIC DNA]</scope>
    <source>
        <strain evidence="2 3">ATCC 30220</strain>
    </source>
</reference>
<dbReference type="OrthoDB" id="10618918at2759"/>
<feature type="region of interest" description="Disordered" evidence="1">
    <location>
        <begin position="1"/>
        <end position="72"/>
    </location>
</feature>
<comment type="caution">
    <text evidence="2">The sequence shown here is derived from an EMBL/GenBank/DDBJ whole genome shotgun (WGS) entry which is preliminary data.</text>
</comment>
<dbReference type="Proteomes" id="UP000038009">
    <property type="component" value="Unassembled WGS sequence"/>
</dbReference>
<proteinExistence type="predicted"/>
<feature type="region of interest" description="Disordered" evidence="1">
    <location>
        <begin position="502"/>
        <end position="568"/>
    </location>
</feature>
<accession>A0A0N1IL57</accession>
<dbReference type="VEuPathDB" id="TriTrypDB:Lsey_0099_0170"/>
<feature type="compositionally biased region" description="Polar residues" evidence="1">
    <location>
        <begin position="551"/>
        <end position="568"/>
    </location>
</feature>
<gene>
    <name evidence="2" type="ORF">ABL78_3746</name>
</gene>
<keyword evidence="3" id="KW-1185">Reference proteome</keyword>
<evidence type="ECO:0000313" key="2">
    <source>
        <dbReference type="EMBL" id="KPI87184.1"/>
    </source>
</evidence>
<name>A0A0N1IL57_LEPSE</name>